<dbReference type="Pfam" id="PF00005">
    <property type="entry name" value="ABC_tran"/>
    <property type="match status" value="1"/>
</dbReference>
<protein>
    <submittedName>
        <fullName evidence="5">Putative ABC transporter, ATP-binding protein EcsA</fullName>
    </submittedName>
</protein>
<organism evidence="5 6">
    <name type="scientific">Desulfitobacterium hafniense DP7</name>
    <dbReference type="NCBI Taxonomy" id="537010"/>
    <lineage>
        <taxon>Bacteria</taxon>
        <taxon>Bacillati</taxon>
        <taxon>Bacillota</taxon>
        <taxon>Clostridia</taxon>
        <taxon>Eubacteriales</taxon>
        <taxon>Desulfitobacteriaceae</taxon>
        <taxon>Desulfitobacterium</taxon>
    </lineage>
</organism>
<dbReference type="Proteomes" id="UP000004416">
    <property type="component" value="Unassembled WGS sequence"/>
</dbReference>
<dbReference type="SUPFAM" id="SSF52540">
    <property type="entry name" value="P-loop containing nucleoside triphosphate hydrolases"/>
    <property type="match status" value="1"/>
</dbReference>
<evidence type="ECO:0000313" key="5">
    <source>
        <dbReference type="EMBL" id="EHL04426.1"/>
    </source>
</evidence>
<dbReference type="Gene3D" id="3.40.50.300">
    <property type="entry name" value="P-loop containing nucleotide triphosphate hydrolases"/>
    <property type="match status" value="1"/>
</dbReference>
<dbReference type="CDD" id="cd03230">
    <property type="entry name" value="ABC_DR_subfamily_A"/>
    <property type="match status" value="1"/>
</dbReference>
<dbReference type="InterPro" id="IPR003593">
    <property type="entry name" value="AAA+_ATPase"/>
</dbReference>
<sequence>MPRLNLVQANITSGGYLKKDLILKDISFEVKPGELVGLIGPNGAGKSTILKAIMGQLPYLEGKVEFENAHTHYAYIPEQPVLYDNLTLWEHLEFAAAVGKMSRETFVPRVEELLKLFRLHKEKHQLPVTFSKGMQQKVMLILGFLLRPPLYIVDEPFIGLDPHGMRDFLQLVDQVRQDGAGILMSTHSLDTAEKICTSFILIHEGTIISQGNLEDIRRQSRLPEGSLFDCFINLLEIQP</sequence>
<dbReference type="InterPro" id="IPR051782">
    <property type="entry name" value="ABC_Transporter_VariousFunc"/>
</dbReference>
<dbReference type="SMART" id="SM00382">
    <property type="entry name" value="AAA"/>
    <property type="match status" value="1"/>
</dbReference>
<dbReference type="InterPro" id="IPR017871">
    <property type="entry name" value="ABC_transporter-like_CS"/>
</dbReference>
<dbReference type="GO" id="GO:0016887">
    <property type="term" value="F:ATP hydrolysis activity"/>
    <property type="evidence" value="ECO:0007669"/>
    <property type="project" value="InterPro"/>
</dbReference>
<dbReference type="PANTHER" id="PTHR42939">
    <property type="entry name" value="ABC TRANSPORTER ATP-BINDING PROTEIN ALBC-RELATED"/>
    <property type="match status" value="1"/>
</dbReference>
<dbReference type="PROSITE" id="PS50893">
    <property type="entry name" value="ABC_TRANSPORTER_2"/>
    <property type="match status" value="1"/>
</dbReference>
<evidence type="ECO:0000256" key="3">
    <source>
        <dbReference type="ARBA" id="ARBA00022840"/>
    </source>
</evidence>
<reference evidence="5 6" key="1">
    <citation type="submission" date="2011-08" db="EMBL/GenBank/DDBJ databases">
        <authorList>
            <person name="Weinstock G."/>
            <person name="Sodergren E."/>
            <person name="Clifton S."/>
            <person name="Fulton L."/>
            <person name="Fulton B."/>
            <person name="Courtney L."/>
            <person name="Fronick C."/>
            <person name="Harrison M."/>
            <person name="Strong C."/>
            <person name="Farmer C."/>
            <person name="Delahaunty K."/>
            <person name="Markovic C."/>
            <person name="Hall O."/>
            <person name="Minx P."/>
            <person name="Tomlinson C."/>
            <person name="Mitreva M."/>
            <person name="Hou S."/>
            <person name="Chen J."/>
            <person name="Wollam A."/>
            <person name="Pepin K.H."/>
            <person name="Johnson M."/>
            <person name="Bhonagiri V."/>
            <person name="Zhang X."/>
            <person name="Suruliraj S."/>
            <person name="Warren W."/>
            <person name="Chinwalla A."/>
            <person name="Mardis E.R."/>
            <person name="Wilson R.K."/>
        </authorList>
    </citation>
    <scope>NUCLEOTIDE SEQUENCE [LARGE SCALE GENOMIC DNA]</scope>
    <source>
        <strain evidence="5 6">DP7</strain>
    </source>
</reference>
<feature type="domain" description="ABC transporter" evidence="4">
    <location>
        <begin position="6"/>
        <end position="229"/>
    </location>
</feature>
<keyword evidence="1" id="KW-0813">Transport</keyword>
<proteinExistence type="predicted"/>
<keyword evidence="2" id="KW-0547">Nucleotide-binding</keyword>
<keyword evidence="3 5" id="KW-0067">ATP-binding</keyword>
<dbReference type="EMBL" id="AFZX01000133">
    <property type="protein sequence ID" value="EHL04426.1"/>
    <property type="molecule type" value="Genomic_DNA"/>
</dbReference>
<comment type="caution">
    <text evidence="5">The sequence shown here is derived from an EMBL/GenBank/DDBJ whole genome shotgun (WGS) entry which is preliminary data.</text>
</comment>
<dbReference type="AlphaFoldDB" id="G9XVC3"/>
<dbReference type="PROSITE" id="PS00211">
    <property type="entry name" value="ABC_TRANSPORTER_1"/>
    <property type="match status" value="1"/>
</dbReference>
<dbReference type="InterPro" id="IPR027417">
    <property type="entry name" value="P-loop_NTPase"/>
</dbReference>
<dbReference type="InterPro" id="IPR003439">
    <property type="entry name" value="ABC_transporter-like_ATP-bd"/>
</dbReference>
<evidence type="ECO:0000313" key="6">
    <source>
        <dbReference type="Proteomes" id="UP000004416"/>
    </source>
</evidence>
<gene>
    <name evidence="5" type="ORF">HMPREF0322_04936</name>
</gene>
<dbReference type="HOGENOM" id="CLU_000604_1_2_9"/>
<name>G9XVC3_DESHA</name>
<dbReference type="PANTHER" id="PTHR42939:SF2">
    <property type="entry name" value="ABC-TYPE TRANSPORTER ATP-BINDING PROTEIN ECSA"/>
    <property type="match status" value="1"/>
</dbReference>
<evidence type="ECO:0000256" key="2">
    <source>
        <dbReference type="ARBA" id="ARBA00022741"/>
    </source>
</evidence>
<dbReference type="RefSeq" id="WP_005816701.1">
    <property type="nucleotide sequence ID" value="NZ_JH414491.1"/>
</dbReference>
<dbReference type="GO" id="GO:0005524">
    <property type="term" value="F:ATP binding"/>
    <property type="evidence" value="ECO:0007669"/>
    <property type="project" value="UniProtKB-KW"/>
</dbReference>
<accession>G9XVC3</accession>
<dbReference type="PATRIC" id="fig|537010.4.peg.4595"/>
<evidence type="ECO:0000259" key="4">
    <source>
        <dbReference type="PROSITE" id="PS50893"/>
    </source>
</evidence>
<evidence type="ECO:0000256" key="1">
    <source>
        <dbReference type="ARBA" id="ARBA00022448"/>
    </source>
</evidence>